<proteinExistence type="predicted"/>
<dbReference type="EMBL" id="MF190044">
    <property type="protein sequence ID" value="ASM94087.1"/>
    <property type="molecule type" value="Viral_cRNA"/>
</dbReference>
<reference evidence="1" key="1">
    <citation type="submission" date="2017-05" db="EMBL/GenBank/DDBJ databases">
        <title>New viruses from a metagenomic survey of invertebrates and Fucus.</title>
        <authorList>
            <person name="Waldron F.M."/>
            <person name="Obbard D.J."/>
        </authorList>
    </citation>
    <scope>NUCLEOTIDE SEQUENCE</scope>
    <source>
        <strain evidence="1">D15</strain>
    </source>
</reference>
<sequence>MDYLPLFGELKPQVDQALPMGEEGRETYYFIQGMRIQLCNTLADQYPFEDGQKYVSLEGLHADEKTQLKLKLLDGEKQALAADIIDVEKREPIKVHLSLNGVPPQVHLARQTVWTFTAEEFLQEFSSPITNQMRDEGIDCLTRIWRPLTYAHKARIQLFTLDGQFTLPDPPLPELGTPRPKDPYPLPGLHLGEFINKMPLLTRSNGEAVDKVYPTAHWKGLIPVALGGIPLPGGDTEAKAGALLQVVKSYVRGPTHLREYVLELKANGKIRKSSEKAKNPTERAVPLSDIEKTIFGIGQKARLEKTLEGEPPTKAWDFTIEQRSAPPYLWHWIEHLQEASFVELENLSMGEAYNDLDREIHEKSRDIESTIGSTNTCLAEEVVRQYSKVMEATYNHYEGIEVLPLTIKTTETRLLHGFFIKGPCHPKRDNTNIPIIWFQLLQAKDEKLYRDLPSLTVFTTSLPGLVLGVTLHNLKLIEPRHLSGIKRNRITVAGYALDRALRIAERDGATEVNWAELKWDRAHIAYVRYLHAWLLVAALSSNPRQEGFMANMRRLLQQMLALAARRNVYRLRGATPEKKASDCVSKDPAVLYFAREYNLAVESLNASRGDDEALAVGTLNRYLRIFQREPNRLPRN</sequence>
<protein>
    <submittedName>
        <fullName evidence="1">Putative polymerase PA subunit</fullName>
    </submittedName>
</protein>
<evidence type="ECO:0000313" key="1">
    <source>
        <dbReference type="EMBL" id="ASM94087.1"/>
    </source>
</evidence>
<organism evidence="1">
    <name type="scientific">Barns Ness dog whelk orthomyxo-like virus 1</name>
    <dbReference type="NCBI Taxonomy" id="2021949"/>
    <lineage>
        <taxon>Viruses</taxon>
        <taxon>Riboviria</taxon>
        <taxon>Orthornavirae</taxon>
        <taxon>Negarnaviricota</taxon>
        <taxon>Polyploviricotina</taxon>
        <taxon>Insthoviricetes</taxon>
        <taxon>Articulavirales</taxon>
        <taxon>Orthomyxoviridae</taxon>
    </lineage>
</organism>
<accession>A0A221LFL8</accession>
<name>A0A221LFL8_9ORTO</name>